<dbReference type="Proteomes" id="UP000266721">
    <property type="component" value="Unassembled WGS sequence"/>
</dbReference>
<gene>
    <name evidence="1" type="ORF">AM593_06385</name>
</gene>
<sequence length="641" mass="71045">MESGIDHYLWAIGSHPGDGNIISFTATTLDCGISAEDTNIDIHEGHQYFITVKAVNRAKLIATTSSWAFIFDMSPPVAGYVYDSNPDSTEAEKSDVDYQSNLRKLSVYWDGFYDSHSTIKNYYVSVGTCSGCQNVLRHQGIGIVNNFTLCHIHLGPGIRYFTTITACNTADLCTSVTSDGIIVDNSPPTKGAVIDGVDIFDLEYQSLRNYISAKWYGFSDSQSGLESFSWRAGTKPGYDDVIKTVHLPVTNILIEPNLQQNTLPLGERIYITITAHNKAGLSVESTSNGFLIDDSLPVINKKPFLSRDLGSIVGESIIFRSTLKVKWEVDDRESFIQRQYLSLTSHEGGEFNSTSIEFNFNFSDEAYISICGMVREYTFARLDLHDGSKYTIKLIACNGAKLCVESESSEDVFGSPAKFQHNSSEFDKGDEGFVQTFAVETKNLGQFDNVGLRSPMIHSQFKLVPGGSLDLVRRCSALTCLGHCVCAAQGQRCPLIGTSCNIATLGNKNSILGVYDLINVDPTSNIDDKSYTPSNDAIASKWKIVQAQGLSPLWFEWSAGLSIRDTPQGIFDNLNDEVWHHAGQNYQVILNLKRGKFLKEYPVSYSMFIRAWYDENTYAQFKTDGVQVMSKPPSTRTIRGT</sequence>
<evidence type="ECO:0008006" key="3">
    <source>
        <dbReference type="Google" id="ProtNLM"/>
    </source>
</evidence>
<comment type="caution">
    <text evidence="1">The sequence shown here is derived from an EMBL/GenBank/DDBJ whole genome shotgun (WGS) entry which is preliminary data.</text>
</comment>
<name>A0A3L5TQL1_MYTGA</name>
<organism evidence="1 2">
    <name type="scientific">Mytilus galloprovincialis</name>
    <name type="common">Mediterranean mussel</name>
    <dbReference type="NCBI Taxonomy" id="29158"/>
    <lineage>
        <taxon>Eukaryota</taxon>
        <taxon>Metazoa</taxon>
        <taxon>Spiralia</taxon>
        <taxon>Lophotrochozoa</taxon>
        <taxon>Mollusca</taxon>
        <taxon>Bivalvia</taxon>
        <taxon>Autobranchia</taxon>
        <taxon>Pteriomorphia</taxon>
        <taxon>Mytilida</taxon>
        <taxon>Mytiloidea</taxon>
        <taxon>Mytilidae</taxon>
        <taxon>Mytilinae</taxon>
        <taxon>Mytilus</taxon>
    </lineage>
</organism>
<reference evidence="1 2" key="1">
    <citation type="journal article" date="2016" name="PLoS ONE">
        <title>A First Insight into the Genome of the Filter-Feeder Mussel Mytilus galloprovincialis.</title>
        <authorList>
            <person name="Murgarella M."/>
            <person name="Puiu D."/>
            <person name="Novoa B."/>
            <person name="Figueras A."/>
            <person name="Posada D."/>
            <person name="Canchaya C."/>
        </authorList>
    </citation>
    <scope>NUCLEOTIDE SEQUENCE [LARGE SCALE GENOMIC DNA]</scope>
    <source>
        <tissue evidence="1">Muscle</tissue>
    </source>
</reference>
<protein>
    <recommendedName>
        <fullName evidence="3">Jagged 1-like</fullName>
    </recommendedName>
</protein>
<feature type="non-terminal residue" evidence="1">
    <location>
        <position position="641"/>
    </location>
</feature>
<feature type="non-terminal residue" evidence="1">
    <location>
        <position position="1"/>
    </location>
</feature>
<keyword evidence="2" id="KW-1185">Reference proteome</keyword>
<dbReference type="PANTHER" id="PTHR16897">
    <property type="entry name" value="OS10G0105400 PROTEIN"/>
    <property type="match status" value="1"/>
</dbReference>
<evidence type="ECO:0000313" key="1">
    <source>
        <dbReference type="EMBL" id="OPL21397.1"/>
    </source>
</evidence>
<accession>A0A3L5TQL1</accession>
<evidence type="ECO:0000313" key="2">
    <source>
        <dbReference type="Proteomes" id="UP000266721"/>
    </source>
</evidence>
<dbReference type="InterPro" id="IPR036116">
    <property type="entry name" value="FN3_sf"/>
</dbReference>
<dbReference type="AlphaFoldDB" id="A0A3L5TQL1"/>
<proteinExistence type="predicted"/>
<dbReference type="EMBL" id="KV591975">
    <property type="protein sequence ID" value="OPL21397.1"/>
    <property type="molecule type" value="Genomic_DNA"/>
</dbReference>
<dbReference type="PANTHER" id="PTHR16897:SF2">
    <property type="entry name" value="OS03G0226600 PROTEIN"/>
    <property type="match status" value="1"/>
</dbReference>
<dbReference type="SUPFAM" id="SSF49265">
    <property type="entry name" value="Fibronectin type III"/>
    <property type="match status" value="1"/>
</dbReference>